<keyword evidence="2" id="KW-0482">Metalloprotease</keyword>
<name>A0A8K0T0E6_9HYPO</name>
<dbReference type="CDD" id="cd01301">
    <property type="entry name" value="rDP_like"/>
    <property type="match status" value="1"/>
</dbReference>
<organism evidence="3 4">
    <name type="scientific">Stachybotrys elegans</name>
    <dbReference type="NCBI Taxonomy" id="80388"/>
    <lineage>
        <taxon>Eukaryota</taxon>
        <taxon>Fungi</taxon>
        <taxon>Dikarya</taxon>
        <taxon>Ascomycota</taxon>
        <taxon>Pezizomycotina</taxon>
        <taxon>Sordariomycetes</taxon>
        <taxon>Hypocreomycetidae</taxon>
        <taxon>Hypocreales</taxon>
        <taxon>Stachybotryaceae</taxon>
        <taxon>Stachybotrys</taxon>
    </lineage>
</organism>
<keyword evidence="2" id="KW-0378">Hydrolase</keyword>
<dbReference type="InterPro" id="IPR032466">
    <property type="entry name" value="Metal_Hydrolase"/>
</dbReference>
<comment type="caution">
    <text evidence="3">The sequence shown here is derived from an EMBL/GenBank/DDBJ whole genome shotgun (WGS) entry which is preliminary data.</text>
</comment>
<dbReference type="EMBL" id="JAGPNK010000004">
    <property type="protein sequence ID" value="KAH7322453.1"/>
    <property type="molecule type" value="Genomic_DNA"/>
</dbReference>
<comment type="catalytic activity">
    <reaction evidence="2">
        <text>an L-aminoacyl-L-amino acid + H2O = 2 an L-alpha-amino acid</text>
        <dbReference type="Rhea" id="RHEA:48940"/>
        <dbReference type="ChEBI" id="CHEBI:15377"/>
        <dbReference type="ChEBI" id="CHEBI:59869"/>
        <dbReference type="ChEBI" id="CHEBI:77460"/>
        <dbReference type="EC" id="3.4.13.19"/>
    </reaction>
</comment>
<dbReference type="GO" id="GO:0070573">
    <property type="term" value="F:metallodipeptidase activity"/>
    <property type="evidence" value="ECO:0007669"/>
    <property type="project" value="InterPro"/>
</dbReference>
<comment type="cofactor">
    <cofactor evidence="2">
        <name>Zn(2+)</name>
        <dbReference type="ChEBI" id="CHEBI:29105"/>
    </cofactor>
</comment>
<keyword evidence="2" id="KW-0479">Metal-binding</keyword>
<keyword evidence="4" id="KW-1185">Reference proteome</keyword>
<keyword evidence="2" id="KW-0645">Protease</keyword>
<dbReference type="EC" id="3.4.13.19" evidence="2"/>
<keyword evidence="2" id="KW-0862">Zinc</keyword>
<dbReference type="PANTHER" id="PTHR10443:SF12">
    <property type="entry name" value="DIPEPTIDASE"/>
    <property type="match status" value="1"/>
</dbReference>
<dbReference type="PANTHER" id="PTHR10443">
    <property type="entry name" value="MICROSOMAL DIPEPTIDASE"/>
    <property type="match status" value="1"/>
</dbReference>
<dbReference type="GO" id="GO:0046872">
    <property type="term" value="F:metal ion binding"/>
    <property type="evidence" value="ECO:0007669"/>
    <property type="project" value="UniProtKB-UniRule"/>
</dbReference>
<reference evidence="3" key="1">
    <citation type="journal article" date="2021" name="Nat. Commun.">
        <title>Genetic determinants of endophytism in the Arabidopsis root mycobiome.</title>
        <authorList>
            <person name="Mesny F."/>
            <person name="Miyauchi S."/>
            <person name="Thiergart T."/>
            <person name="Pickel B."/>
            <person name="Atanasova L."/>
            <person name="Karlsson M."/>
            <person name="Huettel B."/>
            <person name="Barry K.W."/>
            <person name="Haridas S."/>
            <person name="Chen C."/>
            <person name="Bauer D."/>
            <person name="Andreopoulos W."/>
            <person name="Pangilinan J."/>
            <person name="LaButti K."/>
            <person name="Riley R."/>
            <person name="Lipzen A."/>
            <person name="Clum A."/>
            <person name="Drula E."/>
            <person name="Henrissat B."/>
            <person name="Kohler A."/>
            <person name="Grigoriev I.V."/>
            <person name="Martin F.M."/>
            <person name="Hacquard S."/>
        </authorList>
    </citation>
    <scope>NUCLEOTIDE SEQUENCE</scope>
    <source>
        <strain evidence="3">MPI-CAGE-CH-0235</strain>
    </source>
</reference>
<gene>
    <name evidence="3" type="ORF">B0I35DRAFT_350911</name>
</gene>
<dbReference type="PROSITE" id="PS51365">
    <property type="entry name" value="RENAL_DIPEPTIDASE_2"/>
    <property type="match status" value="1"/>
</dbReference>
<keyword evidence="1 2" id="KW-0224">Dipeptidase</keyword>
<evidence type="ECO:0000256" key="2">
    <source>
        <dbReference type="RuleBase" id="RU341113"/>
    </source>
</evidence>
<accession>A0A8K0T0E6</accession>
<dbReference type="GO" id="GO:0004177">
    <property type="term" value="F:aminopeptidase activity"/>
    <property type="evidence" value="ECO:0007669"/>
    <property type="project" value="UniProtKB-KW"/>
</dbReference>
<protein>
    <recommendedName>
        <fullName evidence="2">Dipeptidase</fullName>
        <ecNumber evidence="2">3.4.13.19</ecNumber>
    </recommendedName>
</protein>
<sequence length="431" mass="47496">MEKPSRNSQSKKWFAIPALAGGLALAAATLGFTTGNKQTPELSDYSTRLEQILETTPLIDGHNDLPYLLRIELQNKIYDNSIFTFQEGLAGHTDLVRMKKGRVGAQFWSVFVECPAAGPLDDPTYSVRDTLEQIDVTRRFISTVEEFEYCDTSACVESAYRAGKVAGMLGAEGLHQTGSSIAVIRQFFDLGVRYITITHNCDNPYATAASTVTDTCKDAGLTEFGVAGIREMNRLGMMVDLAHTSHQTMRQVLDITASPAIFSHTACYALAANYRNTPDDVIAALKTNGGVLMIMFVKRFLNATDPESANIETVVDHIMHVVKVAGWDHIGIGGDFDGTVTLANGINSVEDYPLLIEAVMRRGATDAQIKKLIGENLIRVWRQNEKVAAELSRTTLPVEDVWEGRKFLRWNNPLPHIIPNNPKRVPAADYS</sequence>
<dbReference type="Gene3D" id="3.20.20.140">
    <property type="entry name" value="Metal-dependent hydrolases"/>
    <property type="match status" value="1"/>
</dbReference>
<dbReference type="InterPro" id="IPR008257">
    <property type="entry name" value="Pept_M19"/>
</dbReference>
<evidence type="ECO:0000256" key="1">
    <source>
        <dbReference type="ARBA" id="ARBA00022997"/>
    </source>
</evidence>
<proteinExistence type="inferred from homology"/>
<evidence type="ECO:0000313" key="4">
    <source>
        <dbReference type="Proteomes" id="UP000813444"/>
    </source>
</evidence>
<dbReference type="OrthoDB" id="445695at2759"/>
<dbReference type="Pfam" id="PF01244">
    <property type="entry name" value="Peptidase_M19"/>
    <property type="match status" value="1"/>
</dbReference>
<dbReference type="AlphaFoldDB" id="A0A8K0T0E6"/>
<dbReference type="GO" id="GO:0006508">
    <property type="term" value="P:proteolysis"/>
    <property type="evidence" value="ECO:0007669"/>
    <property type="project" value="UniProtKB-KW"/>
</dbReference>
<dbReference type="SUPFAM" id="SSF51556">
    <property type="entry name" value="Metallo-dependent hydrolases"/>
    <property type="match status" value="1"/>
</dbReference>
<keyword evidence="3" id="KW-0031">Aminopeptidase</keyword>
<dbReference type="Proteomes" id="UP000813444">
    <property type="component" value="Unassembled WGS sequence"/>
</dbReference>
<comment type="similarity">
    <text evidence="2">Belongs to the metallo-dependent hydrolases superfamily. Peptidase M19 family.</text>
</comment>
<evidence type="ECO:0000313" key="3">
    <source>
        <dbReference type="EMBL" id="KAH7322453.1"/>
    </source>
</evidence>